<dbReference type="SUPFAM" id="SSF55073">
    <property type="entry name" value="Nucleotide cyclase"/>
    <property type="match status" value="1"/>
</dbReference>
<dbReference type="AlphaFoldDB" id="A0A2S7KTA6"/>
<dbReference type="PANTHER" id="PTHR43081">
    <property type="entry name" value="ADENYLATE CYCLASE, TERMINAL-DIFFERENTIATION SPECIFIC-RELATED"/>
    <property type="match status" value="1"/>
</dbReference>
<keyword evidence="4" id="KW-0349">Heme</keyword>
<dbReference type="Gene3D" id="3.30.70.1230">
    <property type="entry name" value="Nucleotide cyclase"/>
    <property type="match status" value="1"/>
</dbReference>
<evidence type="ECO:0000256" key="4">
    <source>
        <dbReference type="RuleBase" id="RU000356"/>
    </source>
</evidence>
<evidence type="ECO:0000256" key="1">
    <source>
        <dbReference type="ARBA" id="ARBA00004651"/>
    </source>
</evidence>
<dbReference type="EMBL" id="MQUB01000001">
    <property type="protein sequence ID" value="PQB05864.1"/>
    <property type="molecule type" value="Genomic_DNA"/>
</dbReference>
<dbReference type="InterPro" id="IPR012292">
    <property type="entry name" value="Globin/Proto"/>
</dbReference>
<gene>
    <name evidence="7" type="ORF">BST85_13875</name>
</gene>
<comment type="subcellular location">
    <subcellularLocation>
        <location evidence="1">Cell membrane</location>
        <topology evidence="1">Multi-pass membrane protein</topology>
    </subcellularLocation>
</comment>
<feature type="domain" description="Guanylate cyclase" evidence="6">
    <location>
        <begin position="123"/>
        <end position="256"/>
    </location>
</feature>
<keyword evidence="3" id="KW-0472">Membrane</keyword>
<keyword evidence="8" id="KW-1185">Reference proteome</keyword>
<organism evidence="7 8">
    <name type="scientific">Aureitalea marina</name>
    <dbReference type="NCBI Taxonomy" id="930804"/>
    <lineage>
        <taxon>Bacteria</taxon>
        <taxon>Pseudomonadati</taxon>
        <taxon>Bacteroidota</taxon>
        <taxon>Flavobacteriia</taxon>
        <taxon>Flavobacteriales</taxon>
        <taxon>Flavobacteriaceae</taxon>
        <taxon>Aureitalea</taxon>
    </lineage>
</organism>
<comment type="caution">
    <text evidence="7">The sequence shown here is derived from an EMBL/GenBank/DDBJ whole genome shotgun (WGS) entry which is preliminary data.</text>
</comment>
<dbReference type="InterPro" id="IPR001041">
    <property type="entry name" value="2Fe-2S_ferredoxin-type"/>
</dbReference>
<keyword evidence="2" id="KW-1003">Cell membrane</keyword>
<feature type="domain" description="Globin" evidence="5">
    <location>
        <begin position="305"/>
        <end position="440"/>
    </location>
</feature>
<dbReference type="Pfam" id="PF00211">
    <property type="entry name" value="Guanylate_cyc"/>
    <property type="match status" value="1"/>
</dbReference>
<dbReference type="InterPro" id="IPR036010">
    <property type="entry name" value="2Fe-2S_ferredoxin-like_sf"/>
</dbReference>
<proteinExistence type="inferred from homology"/>
<evidence type="ECO:0000259" key="5">
    <source>
        <dbReference type="PROSITE" id="PS01033"/>
    </source>
</evidence>
<reference evidence="7 8" key="1">
    <citation type="submission" date="2016-11" db="EMBL/GenBank/DDBJ databases">
        <title>Trade-off between light-utilization and light-protection in marine flavobacteria.</title>
        <authorList>
            <person name="Kumagai Y."/>
        </authorList>
    </citation>
    <scope>NUCLEOTIDE SEQUENCE [LARGE SCALE GENOMIC DNA]</scope>
    <source>
        <strain evidence="7 8">NBRC 107741</strain>
    </source>
</reference>
<dbReference type="SUPFAM" id="SSF54292">
    <property type="entry name" value="2Fe-2S ferredoxin-like"/>
    <property type="match status" value="1"/>
</dbReference>
<dbReference type="Pfam" id="PF00111">
    <property type="entry name" value="Fer2"/>
    <property type="match status" value="1"/>
</dbReference>
<dbReference type="OrthoDB" id="341967at2"/>
<dbReference type="InterPro" id="IPR029787">
    <property type="entry name" value="Nucleotide_cyclase"/>
</dbReference>
<evidence type="ECO:0000256" key="3">
    <source>
        <dbReference type="ARBA" id="ARBA00023136"/>
    </source>
</evidence>
<dbReference type="CDD" id="cd07302">
    <property type="entry name" value="CHD"/>
    <property type="match status" value="1"/>
</dbReference>
<dbReference type="PANTHER" id="PTHR43081:SF17">
    <property type="entry name" value="BLL5647 PROTEIN"/>
    <property type="match status" value="1"/>
</dbReference>
<dbReference type="GO" id="GO:0005886">
    <property type="term" value="C:plasma membrane"/>
    <property type="evidence" value="ECO:0007669"/>
    <property type="project" value="UniProtKB-SubCell"/>
</dbReference>
<dbReference type="InterPro" id="IPR001054">
    <property type="entry name" value="A/G_cyclase"/>
</dbReference>
<keyword evidence="4" id="KW-0408">Iron</keyword>
<dbReference type="PROSITE" id="PS50125">
    <property type="entry name" value="GUANYLATE_CYCLASE_2"/>
    <property type="match status" value="1"/>
</dbReference>
<evidence type="ECO:0000256" key="2">
    <source>
        <dbReference type="ARBA" id="ARBA00022475"/>
    </source>
</evidence>
<sequence length="444" mass="49662">MSKFPRITYSSINQDVICEDLTGTILDCSISNQIPHIHECGGHGMCTTCRIRILDGHGNINPRTFKEKEIARSRKWDPSIRLACQCHIQGNVTIQRLVWTSSEINKLQLETVPEGNPEERAVAILFCDIRGFTKLTTEHSSFDVAHILNRFYTVLGEPILLNNGIIYQYVGDEVIGIFGVSGGLRDKNCRDALRAALGMQYAVERLNRIELVDFDVRLRMGIGINFGRAYIGHLGHPKHKQFAVVGDPINTASRIQGLNKKLGTSILISQSVLAGFATDTVEFGKDVSVTLDGHDHETTVYEVIGFKGVDVQLELQRSLDYLLENEDEFADRFYSKVFEIAPEARSLFKKNMLAQGRLLTHMLGGIVYSMSRPEYLNMGLKLLGESHVKYGVTEEHYPVVLKALLDTIAETLGDMYSGKLMKAWEDALTLITSEMKKYAAAVSD</sequence>
<dbReference type="GO" id="GO:0004016">
    <property type="term" value="F:adenylate cyclase activity"/>
    <property type="evidence" value="ECO:0007669"/>
    <property type="project" value="UniProtKB-ARBA"/>
</dbReference>
<dbReference type="GO" id="GO:0051536">
    <property type="term" value="F:iron-sulfur cluster binding"/>
    <property type="evidence" value="ECO:0007669"/>
    <property type="project" value="InterPro"/>
</dbReference>
<keyword evidence="4" id="KW-0813">Transport</keyword>
<dbReference type="InterPro" id="IPR050697">
    <property type="entry name" value="Adenylyl/Guanylyl_Cyclase_3/4"/>
</dbReference>
<dbReference type="InterPro" id="IPR012675">
    <property type="entry name" value="Beta-grasp_dom_sf"/>
</dbReference>
<dbReference type="InterPro" id="IPR009050">
    <property type="entry name" value="Globin-like_sf"/>
</dbReference>
<dbReference type="GO" id="GO:0035556">
    <property type="term" value="P:intracellular signal transduction"/>
    <property type="evidence" value="ECO:0007669"/>
    <property type="project" value="InterPro"/>
</dbReference>
<comment type="similarity">
    <text evidence="4">Belongs to the globin family.</text>
</comment>
<dbReference type="InterPro" id="IPR000971">
    <property type="entry name" value="Globin"/>
</dbReference>
<evidence type="ECO:0008006" key="9">
    <source>
        <dbReference type="Google" id="ProtNLM"/>
    </source>
</evidence>
<keyword evidence="4" id="KW-0479">Metal-binding</keyword>
<dbReference type="GO" id="GO:0020037">
    <property type="term" value="F:heme binding"/>
    <property type="evidence" value="ECO:0007669"/>
    <property type="project" value="InterPro"/>
</dbReference>
<dbReference type="PROSITE" id="PS01033">
    <property type="entry name" value="GLOBIN"/>
    <property type="match status" value="1"/>
</dbReference>
<accession>A0A2S7KTA6</accession>
<dbReference type="CDD" id="cd00207">
    <property type="entry name" value="fer2"/>
    <property type="match status" value="1"/>
</dbReference>
<evidence type="ECO:0000313" key="7">
    <source>
        <dbReference type="EMBL" id="PQB05864.1"/>
    </source>
</evidence>
<keyword evidence="4" id="KW-0561">Oxygen transport</keyword>
<evidence type="ECO:0000259" key="6">
    <source>
        <dbReference type="PROSITE" id="PS50125"/>
    </source>
</evidence>
<dbReference type="Gene3D" id="3.10.20.30">
    <property type="match status" value="1"/>
</dbReference>
<dbReference type="GO" id="GO:0006171">
    <property type="term" value="P:cAMP biosynthetic process"/>
    <property type="evidence" value="ECO:0007669"/>
    <property type="project" value="TreeGrafter"/>
</dbReference>
<evidence type="ECO:0000313" key="8">
    <source>
        <dbReference type="Proteomes" id="UP000239800"/>
    </source>
</evidence>
<dbReference type="Pfam" id="PF00042">
    <property type="entry name" value="Globin"/>
    <property type="match status" value="1"/>
</dbReference>
<protein>
    <recommendedName>
        <fullName evidence="9">Guanylate cyclase</fullName>
    </recommendedName>
</protein>
<dbReference type="SMART" id="SM00044">
    <property type="entry name" value="CYCc"/>
    <property type="match status" value="1"/>
</dbReference>
<dbReference type="GO" id="GO:0019825">
    <property type="term" value="F:oxygen binding"/>
    <property type="evidence" value="ECO:0007669"/>
    <property type="project" value="InterPro"/>
</dbReference>
<name>A0A2S7KTA6_9FLAO</name>
<dbReference type="Proteomes" id="UP000239800">
    <property type="component" value="Unassembled WGS sequence"/>
</dbReference>
<dbReference type="RefSeq" id="WP_104813816.1">
    <property type="nucleotide sequence ID" value="NZ_MQUB01000001.1"/>
</dbReference>
<dbReference type="Gene3D" id="1.10.490.10">
    <property type="entry name" value="Globins"/>
    <property type="match status" value="1"/>
</dbReference>
<dbReference type="GO" id="GO:0005344">
    <property type="term" value="F:oxygen carrier activity"/>
    <property type="evidence" value="ECO:0007669"/>
    <property type="project" value="UniProtKB-KW"/>
</dbReference>
<dbReference type="SUPFAM" id="SSF46458">
    <property type="entry name" value="Globin-like"/>
    <property type="match status" value="1"/>
</dbReference>